<evidence type="ECO:0000256" key="2">
    <source>
        <dbReference type="ARBA" id="ARBA00009142"/>
    </source>
</evidence>
<dbReference type="InterPro" id="IPR051598">
    <property type="entry name" value="TSUP/Inactive_protease-like"/>
</dbReference>
<keyword evidence="3 6" id="KW-0812">Transmembrane</keyword>
<feature type="transmembrane region" description="Helical" evidence="6">
    <location>
        <begin position="115"/>
        <end position="133"/>
    </location>
</feature>
<evidence type="ECO:0000256" key="3">
    <source>
        <dbReference type="ARBA" id="ARBA00022692"/>
    </source>
</evidence>
<proteinExistence type="inferred from homology"/>
<evidence type="ECO:0000256" key="4">
    <source>
        <dbReference type="ARBA" id="ARBA00022989"/>
    </source>
</evidence>
<comment type="caution">
    <text evidence="7">The sequence shown here is derived from an EMBL/GenBank/DDBJ whole genome shotgun (WGS) entry which is preliminary data.</text>
</comment>
<comment type="similarity">
    <text evidence="2 6">Belongs to the 4-toluene sulfonate uptake permease (TSUP) (TC 2.A.102) family.</text>
</comment>
<dbReference type="PANTHER" id="PTHR43701:SF2">
    <property type="entry name" value="MEMBRANE TRANSPORTER PROTEIN YJNA-RELATED"/>
    <property type="match status" value="1"/>
</dbReference>
<evidence type="ECO:0000313" key="8">
    <source>
        <dbReference type="Proteomes" id="UP000748752"/>
    </source>
</evidence>
<evidence type="ECO:0000256" key="5">
    <source>
        <dbReference type="ARBA" id="ARBA00023136"/>
    </source>
</evidence>
<evidence type="ECO:0000256" key="1">
    <source>
        <dbReference type="ARBA" id="ARBA00004141"/>
    </source>
</evidence>
<reference evidence="7 8" key="1">
    <citation type="journal article" date="2020" name="Microorganisms">
        <title>Osmotic Adaptation and Compatible Solute Biosynthesis of Phototrophic Bacteria as Revealed from Genome Analyses.</title>
        <authorList>
            <person name="Imhoff J.F."/>
            <person name="Rahn T."/>
            <person name="Kunzel S."/>
            <person name="Keller A."/>
            <person name="Neulinger S.C."/>
        </authorList>
    </citation>
    <scope>NUCLEOTIDE SEQUENCE [LARGE SCALE GENOMIC DNA]</scope>
    <source>
        <strain evidence="7 8">DSM 6210</strain>
    </source>
</reference>
<keyword evidence="6" id="KW-1003">Cell membrane</keyword>
<keyword evidence="5 6" id="KW-0472">Membrane</keyword>
<dbReference type="EMBL" id="NRRV01000158">
    <property type="protein sequence ID" value="MBK1633952.1"/>
    <property type="molecule type" value="Genomic_DNA"/>
</dbReference>
<dbReference type="PANTHER" id="PTHR43701">
    <property type="entry name" value="MEMBRANE TRANSPORTER PROTEIN MJ0441-RELATED"/>
    <property type="match status" value="1"/>
</dbReference>
<dbReference type="Proteomes" id="UP000748752">
    <property type="component" value="Unassembled WGS sequence"/>
</dbReference>
<name>A0ABS1CPT6_9GAMM</name>
<comment type="subcellular location">
    <subcellularLocation>
        <location evidence="6">Cell membrane</location>
        <topology evidence="6">Multi-pass membrane protein</topology>
    </subcellularLocation>
    <subcellularLocation>
        <location evidence="1">Membrane</location>
        <topology evidence="1">Multi-pass membrane protein</topology>
    </subcellularLocation>
</comment>
<dbReference type="Pfam" id="PF01925">
    <property type="entry name" value="TauE"/>
    <property type="match status" value="1"/>
</dbReference>
<evidence type="ECO:0000256" key="6">
    <source>
        <dbReference type="RuleBase" id="RU363041"/>
    </source>
</evidence>
<keyword evidence="8" id="KW-1185">Reference proteome</keyword>
<feature type="transmembrane region" description="Helical" evidence="6">
    <location>
        <begin position="20"/>
        <end position="52"/>
    </location>
</feature>
<evidence type="ECO:0000313" key="7">
    <source>
        <dbReference type="EMBL" id="MBK1633952.1"/>
    </source>
</evidence>
<protein>
    <recommendedName>
        <fullName evidence="6">Probable membrane transporter protein</fullName>
    </recommendedName>
</protein>
<sequence length="137" mass="14081">MRQKPAPGGRDFRNEIHPNLAQLVGIGVAAGLFSGLLGVGGGGVIAALMLWMGCNAKKVAVITALAVPFSSLSGFLSYAVGGYAALPYILAIGVVAAIAGYGGNKTMHGFLSERLVKYLVAIVSLLFAAKLIYDILS</sequence>
<feature type="transmembrane region" description="Helical" evidence="6">
    <location>
        <begin position="85"/>
        <end position="103"/>
    </location>
</feature>
<gene>
    <name evidence="7" type="ORF">CKO31_25145</name>
</gene>
<organism evidence="7 8">
    <name type="scientific">Thiohalocapsa halophila</name>
    <dbReference type="NCBI Taxonomy" id="69359"/>
    <lineage>
        <taxon>Bacteria</taxon>
        <taxon>Pseudomonadati</taxon>
        <taxon>Pseudomonadota</taxon>
        <taxon>Gammaproteobacteria</taxon>
        <taxon>Chromatiales</taxon>
        <taxon>Chromatiaceae</taxon>
        <taxon>Thiohalocapsa</taxon>
    </lineage>
</organism>
<keyword evidence="4 6" id="KW-1133">Transmembrane helix</keyword>
<dbReference type="InterPro" id="IPR002781">
    <property type="entry name" value="TM_pro_TauE-like"/>
</dbReference>
<accession>A0ABS1CPT6</accession>